<evidence type="ECO:0000256" key="7">
    <source>
        <dbReference type="ARBA" id="ARBA00022597"/>
    </source>
</evidence>
<evidence type="ECO:0000256" key="2">
    <source>
        <dbReference type="ARBA" id="ARBA00011233"/>
    </source>
</evidence>
<protein>
    <recommendedName>
        <fullName evidence="3">PTS system lactose-specific EIIA component</fullName>
    </recommendedName>
    <alternativeName>
        <fullName evidence="12">EIIA-Lac</fullName>
    </alternativeName>
    <alternativeName>
        <fullName evidence="14">EIII-Lac</fullName>
    </alternativeName>
    <alternativeName>
        <fullName evidence="13">Lactose-specific phosphotransferase enzyme IIA component</fullName>
    </alternativeName>
</protein>
<evidence type="ECO:0000256" key="3">
    <source>
        <dbReference type="ARBA" id="ARBA00014322"/>
    </source>
</evidence>
<dbReference type="Proteomes" id="UP000265489">
    <property type="component" value="Unassembled WGS sequence"/>
</dbReference>
<dbReference type="Pfam" id="PF02255">
    <property type="entry name" value="PTS_IIA"/>
    <property type="match status" value="1"/>
</dbReference>
<keyword evidence="10 16" id="KW-0479">Metal-binding</keyword>
<evidence type="ECO:0000256" key="13">
    <source>
        <dbReference type="ARBA" id="ARBA00031467"/>
    </source>
</evidence>
<dbReference type="RefSeq" id="WP_003865794.1">
    <property type="nucleotide sequence ID" value="NZ_CABLCL010000106.1"/>
</dbReference>
<keyword evidence="9" id="KW-0598">Phosphotransferase system</keyword>
<comment type="subcellular location">
    <subcellularLocation>
        <location evidence="1">Cytoplasm</location>
    </subcellularLocation>
</comment>
<evidence type="ECO:0000256" key="16">
    <source>
        <dbReference type="PIRSR" id="PIRSR000699-2"/>
    </source>
</evidence>
<evidence type="ECO:0000256" key="15">
    <source>
        <dbReference type="PIRSR" id="PIRSR000699-1"/>
    </source>
</evidence>
<evidence type="ECO:0000256" key="9">
    <source>
        <dbReference type="ARBA" id="ARBA00022683"/>
    </source>
</evidence>
<evidence type="ECO:0000256" key="12">
    <source>
        <dbReference type="ARBA" id="ARBA00030293"/>
    </source>
</evidence>
<sequence length="106" mass="12203">MTKDELSMVGFEIVAYSGDARSTLLSLLKEMRAGNFENVEEKLKEADENINLAHQSQTKILQQEARGEDMEMGFIFIHGQDHLMTTILLRDIVDDFIHLYEERGNK</sequence>
<feature type="active site" description="Tele-phosphohistidine intermediate" evidence="15">
    <location>
        <position position="78"/>
    </location>
</feature>
<keyword evidence="7" id="KW-0762">Sugar transport</keyword>
<dbReference type="PIRSF" id="PIRSF000699">
    <property type="entry name" value="PTS_IILac_III"/>
    <property type="match status" value="1"/>
</dbReference>
<keyword evidence="8" id="KW-0808">Transferase</keyword>
<dbReference type="SUPFAM" id="SSF46973">
    <property type="entry name" value="Enzyme IIa from lactose specific PTS, IIa-lac"/>
    <property type="match status" value="1"/>
</dbReference>
<feature type="modified residue" description="Phosphohistidine; by HPr" evidence="17">
    <location>
        <position position="78"/>
    </location>
</feature>
<proteinExistence type="predicted"/>
<dbReference type="Gene3D" id="1.20.58.80">
    <property type="entry name" value="Phosphotransferase system, lactose/cellobiose-type IIA subunit"/>
    <property type="match status" value="1"/>
</dbReference>
<dbReference type="PANTHER" id="PTHR34382">
    <property type="entry name" value="PTS SYSTEM N,N'-DIACETYLCHITOBIOSE-SPECIFIC EIIA COMPONENT"/>
    <property type="match status" value="1"/>
</dbReference>
<dbReference type="GO" id="GO:0046872">
    <property type="term" value="F:metal ion binding"/>
    <property type="evidence" value="ECO:0007669"/>
    <property type="project" value="UniProtKB-KW"/>
</dbReference>
<dbReference type="GO" id="GO:0005737">
    <property type="term" value="C:cytoplasm"/>
    <property type="evidence" value="ECO:0007669"/>
    <property type="project" value="UniProtKB-SubCell"/>
</dbReference>
<dbReference type="InterPro" id="IPR003188">
    <property type="entry name" value="PTS_IIA_lac/cel"/>
</dbReference>
<dbReference type="CDD" id="cd00215">
    <property type="entry name" value="PTS_IIA_lac"/>
    <property type="match status" value="1"/>
</dbReference>
<evidence type="ECO:0000256" key="14">
    <source>
        <dbReference type="ARBA" id="ARBA00032708"/>
    </source>
</evidence>
<dbReference type="AlphaFoldDB" id="A0A395WAB3"/>
<evidence type="ECO:0000256" key="6">
    <source>
        <dbReference type="ARBA" id="ARBA00022553"/>
    </source>
</evidence>
<comment type="subunit">
    <text evidence="2">Homotrimer.</text>
</comment>
<evidence type="ECO:0000256" key="17">
    <source>
        <dbReference type="PROSITE-ProRule" id="PRU00418"/>
    </source>
</evidence>
<reference evidence="18 19" key="1">
    <citation type="submission" date="2018-08" db="EMBL/GenBank/DDBJ databases">
        <title>A genome reference for cultivated species of the human gut microbiota.</title>
        <authorList>
            <person name="Zou Y."/>
            <person name="Xue W."/>
            <person name="Luo G."/>
        </authorList>
    </citation>
    <scope>NUCLEOTIDE SEQUENCE [LARGE SCALE GENOMIC DNA]</scope>
    <source>
        <strain evidence="18 19">AF15-20</strain>
    </source>
</reference>
<gene>
    <name evidence="18" type="ORF">DWW32_04135</name>
</gene>
<evidence type="ECO:0000313" key="18">
    <source>
        <dbReference type="EMBL" id="RGU92612.1"/>
    </source>
</evidence>
<evidence type="ECO:0000256" key="4">
    <source>
        <dbReference type="ARBA" id="ARBA00022448"/>
    </source>
</evidence>
<keyword evidence="4" id="KW-0813">Transport</keyword>
<evidence type="ECO:0000256" key="10">
    <source>
        <dbReference type="ARBA" id="ARBA00022723"/>
    </source>
</evidence>
<comment type="caution">
    <text evidence="18">The sequence shown here is derived from an EMBL/GenBank/DDBJ whole genome shotgun (WGS) entry which is preliminary data.</text>
</comment>
<evidence type="ECO:0000256" key="5">
    <source>
        <dbReference type="ARBA" id="ARBA00022490"/>
    </source>
</evidence>
<accession>A0A395WAB3</accession>
<feature type="binding site" evidence="16">
    <location>
        <position position="81"/>
    </location>
    <ligand>
        <name>Mg(2+)</name>
        <dbReference type="ChEBI" id="CHEBI:18420"/>
        <note>ligand shared between all trimeric partners</note>
    </ligand>
</feature>
<evidence type="ECO:0000256" key="11">
    <source>
        <dbReference type="ARBA" id="ARBA00022842"/>
    </source>
</evidence>
<dbReference type="PROSITE" id="PS51095">
    <property type="entry name" value="PTS_EIIA_TYPE_3"/>
    <property type="match status" value="1"/>
</dbReference>
<keyword evidence="5" id="KW-0963">Cytoplasm</keyword>
<keyword evidence="11 16" id="KW-0460">Magnesium</keyword>
<keyword evidence="6" id="KW-0597">Phosphoprotein</keyword>
<dbReference type="GO" id="GO:0016740">
    <property type="term" value="F:transferase activity"/>
    <property type="evidence" value="ECO:0007669"/>
    <property type="project" value="UniProtKB-KW"/>
</dbReference>
<name>A0A395WAB3_9FIRM</name>
<evidence type="ECO:0000256" key="8">
    <source>
        <dbReference type="ARBA" id="ARBA00022679"/>
    </source>
</evidence>
<dbReference type="GeneID" id="66579542"/>
<organism evidence="18 19">
    <name type="scientific">Holdemanella biformis</name>
    <dbReference type="NCBI Taxonomy" id="1735"/>
    <lineage>
        <taxon>Bacteria</taxon>
        <taxon>Bacillati</taxon>
        <taxon>Bacillota</taxon>
        <taxon>Erysipelotrichia</taxon>
        <taxon>Erysipelotrichales</taxon>
        <taxon>Erysipelotrichaceae</taxon>
        <taxon>Holdemanella</taxon>
    </lineage>
</organism>
<comment type="cofactor">
    <cofactor evidence="16">
        <name>Mg(2+)</name>
        <dbReference type="ChEBI" id="CHEBI:18420"/>
    </cofactor>
    <text evidence="16">Binds 1 Mg(2+) ion per trimer.</text>
</comment>
<dbReference type="InterPro" id="IPR036542">
    <property type="entry name" value="PTS_IIA_lac/cel_sf"/>
</dbReference>
<dbReference type="EMBL" id="QRYQ01000005">
    <property type="protein sequence ID" value="RGU92612.1"/>
    <property type="molecule type" value="Genomic_DNA"/>
</dbReference>
<evidence type="ECO:0000313" key="19">
    <source>
        <dbReference type="Proteomes" id="UP000265489"/>
    </source>
</evidence>
<evidence type="ECO:0000256" key="1">
    <source>
        <dbReference type="ARBA" id="ARBA00004496"/>
    </source>
</evidence>
<dbReference type="PANTHER" id="PTHR34382:SF9">
    <property type="entry name" value="PHOSPHOTRANSFERASE SYSTEM SUGAR-SPECIFIC EII COMPONENT"/>
    <property type="match status" value="1"/>
</dbReference>
<dbReference type="GO" id="GO:0009401">
    <property type="term" value="P:phosphoenolpyruvate-dependent sugar phosphotransferase system"/>
    <property type="evidence" value="ECO:0007669"/>
    <property type="project" value="UniProtKB-KW"/>
</dbReference>